<accession>A0A242MVN0</accession>
<dbReference type="Proteomes" id="UP000194546">
    <property type="component" value="Unassembled WGS sequence"/>
</dbReference>
<dbReference type="AlphaFoldDB" id="A0A242MVN0"/>
<name>A0A242MVN0_CABSO</name>
<organism evidence="1 2">
    <name type="scientific">Caballeronia sordidicola</name>
    <name type="common">Burkholderia sordidicola</name>
    <dbReference type="NCBI Taxonomy" id="196367"/>
    <lineage>
        <taxon>Bacteria</taxon>
        <taxon>Pseudomonadati</taxon>
        <taxon>Pseudomonadota</taxon>
        <taxon>Betaproteobacteria</taxon>
        <taxon>Burkholderiales</taxon>
        <taxon>Burkholderiaceae</taxon>
        <taxon>Caballeronia</taxon>
    </lineage>
</organism>
<evidence type="ECO:0000313" key="1">
    <source>
        <dbReference type="EMBL" id="OTP75174.1"/>
    </source>
</evidence>
<comment type="caution">
    <text evidence="1">The sequence shown here is derived from an EMBL/GenBank/DDBJ whole genome shotgun (WGS) entry which is preliminary data.</text>
</comment>
<dbReference type="EMBL" id="NBTY01000075">
    <property type="protein sequence ID" value="OTP75174.1"/>
    <property type="molecule type" value="Genomic_DNA"/>
</dbReference>
<evidence type="ECO:0000313" key="2">
    <source>
        <dbReference type="Proteomes" id="UP000194546"/>
    </source>
</evidence>
<sequence length="39" mass="4372">MRAFCFSRDETKTLISGFIASIYFLLKQSGALDMNPVIS</sequence>
<protein>
    <submittedName>
        <fullName evidence="1">Uncharacterized protein</fullName>
    </submittedName>
</protein>
<reference evidence="1 2" key="1">
    <citation type="submission" date="2017-03" db="EMBL/GenBank/DDBJ databases">
        <title>Genome analysis of strain PAMC 26510.</title>
        <authorList>
            <person name="Oh H.-M."/>
            <person name="Yang J.-A."/>
        </authorList>
    </citation>
    <scope>NUCLEOTIDE SEQUENCE [LARGE SCALE GENOMIC DNA]</scope>
    <source>
        <strain evidence="1 2">PAMC 26510</strain>
    </source>
</reference>
<gene>
    <name evidence="1" type="ORF">PAMC26510_14635</name>
</gene>
<proteinExistence type="predicted"/>